<proteinExistence type="predicted"/>
<feature type="compositionally biased region" description="Polar residues" evidence="2">
    <location>
        <begin position="618"/>
        <end position="629"/>
    </location>
</feature>
<feature type="compositionally biased region" description="Acidic residues" evidence="2">
    <location>
        <begin position="632"/>
        <end position="644"/>
    </location>
</feature>
<dbReference type="EMBL" id="VSFC01000029">
    <property type="protein sequence ID" value="TYA56727.1"/>
    <property type="molecule type" value="Genomic_DNA"/>
</dbReference>
<keyword evidence="1" id="KW-0677">Repeat</keyword>
<dbReference type="GO" id="GO:0000272">
    <property type="term" value="P:polysaccharide catabolic process"/>
    <property type="evidence" value="ECO:0007669"/>
    <property type="project" value="InterPro"/>
</dbReference>
<dbReference type="InterPro" id="IPR036439">
    <property type="entry name" value="Dockerin_dom_sf"/>
</dbReference>
<dbReference type="Gene3D" id="2.60.120.430">
    <property type="entry name" value="Galactose-binding lectin"/>
    <property type="match status" value="1"/>
</dbReference>
<dbReference type="Gene3D" id="2.120.10.30">
    <property type="entry name" value="TolB, C-terminal domain"/>
    <property type="match status" value="1"/>
</dbReference>
<dbReference type="InterPro" id="IPR008979">
    <property type="entry name" value="Galactose-bd-like_sf"/>
</dbReference>
<dbReference type="InterPro" id="IPR043555">
    <property type="entry name" value="SRPX-like"/>
</dbReference>
<dbReference type="Pfam" id="PF02494">
    <property type="entry name" value="HYR"/>
    <property type="match status" value="1"/>
</dbReference>
<dbReference type="SUPFAM" id="SSF63446">
    <property type="entry name" value="Type I dockerin domain"/>
    <property type="match status" value="1"/>
</dbReference>
<comment type="caution">
    <text evidence="4">The sequence shown here is derived from an EMBL/GenBank/DDBJ whole genome shotgun (WGS) entry which is preliminary data.</text>
</comment>
<gene>
    <name evidence="4" type="ORF">FVF61_05670</name>
</gene>
<feature type="domain" description="HYR" evidence="3">
    <location>
        <begin position="1299"/>
        <end position="1386"/>
    </location>
</feature>
<keyword evidence="5" id="KW-1185">Reference proteome</keyword>
<protein>
    <submittedName>
        <fullName evidence="4">HYR domain-containing protein</fullName>
    </submittedName>
</protein>
<dbReference type="PANTHER" id="PTHR46343">
    <property type="entry name" value="HYR DOMAIN-CONTAINING PROTEIN"/>
    <property type="match status" value="1"/>
</dbReference>
<accession>A0A5D0GFY9</accession>
<evidence type="ECO:0000313" key="5">
    <source>
        <dbReference type="Proteomes" id="UP000324550"/>
    </source>
</evidence>
<dbReference type="InterPro" id="IPR011042">
    <property type="entry name" value="6-blade_b-propeller_TolB-like"/>
</dbReference>
<evidence type="ECO:0000256" key="2">
    <source>
        <dbReference type="SAM" id="MobiDB-lite"/>
    </source>
</evidence>
<name>A0A5D0GFY9_9FLAO</name>
<dbReference type="PROSITE" id="PS50825">
    <property type="entry name" value="HYR"/>
    <property type="match status" value="1"/>
</dbReference>
<dbReference type="SUPFAM" id="SSF49785">
    <property type="entry name" value="Galactose-binding domain-like"/>
    <property type="match status" value="1"/>
</dbReference>
<dbReference type="InterPro" id="IPR003410">
    <property type="entry name" value="HYR_dom"/>
</dbReference>
<dbReference type="Pfam" id="PF11721">
    <property type="entry name" value="Malectin"/>
    <property type="match status" value="1"/>
</dbReference>
<dbReference type="Gene3D" id="2.60.40.10">
    <property type="entry name" value="Immunoglobulins"/>
    <property type="match status" value="1"/>
</dbReference>
<dbReference type="Gene3D" id="2.60.40.4130">
    <property type="match status" value="1"/>
</dbReference>
<dbReference type="PANTHER" id="PTHR46343:SF2">
    <property type="entry name" value="SUSHI_VON WILLEBRAND FACTOR TYPE A_EGF_PENTRAXIN DOMAIN-CONTAINING 1"/>
    <property type="match status" value="1"/>
</dbReference>
<sequence>MLIFRLIAKHRKFKIMPLSSIIKIKNAWVYFALFCLLTLPITLHSQTISFGSSGLINETVANPTSLEFGPDGRLYVSQQNGVIWAYTIERDLSPMGDGVYTVIASEQITAIRQGIPNHFDDGSLNMSQQRLITGIMTAGTAEFPILYVTSSDYLIGGGGSGSDSNLDTNSSMLSKLTWNGSSWDKLDLIRGLPRCEENHAINGLDMFERDGITYLLVAQGGQTNKGAPSNNFAGTPEYFLSASILIVNLTQLESMPVHTDLRSGTTFVYDLPTLNDPSRADIDNTHPEFPYEASHPLYHATIDIGDPFGGNNSLNQAFPETGGPIQIFSPGYRNAYDVVVTEGGKIYSSDNGPNGLWGGFPKIYDKATDLFLGDESTITYDPANHYITNEFNENGSNLHGDPLHYIGLTTDTNGTYYGGHPNPILAFPSKAQVKVYEDTGSTWSLIESHDLEDLLIGVSGYFHASFSMDDFPEQPRLGEYLLDEPIASTKNNILAVVNSSTNGITEYTASNFNGVMQGNILTASFSGDINRYILNTSGDAVVSSETTFNGFGSIPLDVTAQGDLDIFPGTVWAATYGSNNITIFEPTDINCLLPGDIGYDANADNDGDGYSNQDEIDNGTNICSQSSKPTDNDQDNISDLNDTDDDNDGILDVFDAFALDSDNGTTTNLPIDYPFWNNNPGTGMFGLGFTGLMIDPNGSTDYLTQFDIDNMSFGGAAGKATVDEVSGGDALGNLNTQDYGFQFGVQVDSNSNPFTIHSKIESPYFGSSGAQQTPVDFQSYGISFGNGDQDNYLKIVIMNGISNQDAIYGLQVLLEQDGVVISDTKYDIPNILNSSSLDLYASIDPATNTAQPFYSIDDGMTLNLLGAPIILPLSFLDDSDNKGLAISLISTGRTASGTDTFSATWDFIEVTENQDGILNTQSTHLDFGLTPVQNNIRRKYIRLSNEGGPTDSSIEVTAANFTGINASLFSTEAIFPISIGPGDSYDLAIDFDSDNQIGIKEANLEIIHSGNNSPLNLISLTGQLTDIYKPIVRINAGGPTITASDGGPDWEDNTTASGSFYSVSAGSPYVIVGLSALEDESIPDYLTPLEYYEVMRSQNGNSNNFEYPMIYTIPVPNGDYIVNMYFANLYNGTRLPGQRIFSVNIENERRIEKLDASAEFGHRIAGMIQNNVTVTDGNLEIEFFQFIQNPMVNAIEILGLQYPELIIEPIANRTDCEFEISDFSAVGSGGNPNDNLVYAISGQPLGIDIEPTNGLIFGSIDETAISGGPNNDGVYQVTVTLSKPGSLDVETSFQWTVLNDNEAPILTCPIDIIEHVSVGTTETIVSILNPTATDNCATTLTYNAVRSDALELNDPYPLGDTTITWTVTDVSENTSLSCMQTVSVIIPEFTIDLQVSLQGRSDYSGAYSVILYDVNDLLTPAYSLTETSNNAGQITLSTTVSQSQYKILVKHPMYLQRVLTVNLTSNASETITELLAGDVNNDNTINIFDFGILSGTFGLNSGDIGFDPSADFDHNQNINIFDFGLLSGNFSLNGETQND</sequence>
<dbReference type="Proteomes" id="UP000324550">
    <property type="component" value="Unassembled WGS sequence"/>
</dbReference>
<evidence type="ECO:0000313" key="4">
    <source>
        <dbReference type="EMBL" id="TYA56727.1"/>
    </source>
</evidence>
<dbReference type="InterPro" id="IPR013783">
    <property type="entry name" value="Ig-like_fold"/>
</dbReference>
<evidence type="ECO:0000259" key="3">
    <source>
        <dbReference type="PROSITE" id="PS50825"/>
    </source>
</evidence>
<reference evidence="4 5" key="1">
    <citation type="submission" date="2019-08" db="EMBL/GenBank/DDBJ databases">
        <title>Formosa sediminis sp. nov., isolated from marine sediment.</title>
        <authorList>
            <person name="Cao W.R."/>
        </authorList>
    </citation>
    <scope>NUCLEOTIDE SEQUENCE [LARGE SCALE GENOMIC DNA]</scope>
    <source>
        <strain evidence="4 5">1494</strain>
    </source>
</reference>
<organism evidence="4 5">
    <name type="scientific">Formosa maritima</name>
    <dbReference type="NCBI Taxonomy" id="2592046"/>
    <lineage>
        <taxon>Bacteria</taxon>
        <taxon>Pseudomonadati</taxon>
        <taxon>Bacteroidota</taxon>
        <taxon>Flavobacteriia</taxon>
        <taxon>Flavobacteriales</taxon>
        <taxon>Flavobacteriaceae</taxon>
        <taxon>Formosa</taxon>
    </lineage>
</organism>
<dbReference type="InterPro" id="IPR021720">
    <property type="entry name" value="Malectin_dom"/>
</dbReference>
<feature type="region of interest" description="Disordered" evidence="2">
    <location>
        <begin position="604"/>
        <end position="644"/>
    </location>
</feature>
<evidence type="ECO:0000256" key="1">
    <source>
        <dbReference type="ARBA" id="ARBA00022737"/>
    </source>
</evidence>